<reference evidence="1 2" key="1">
    <citation type="submission" date="2021-09" db="EMBL/GenBank/DDBJ databases">
        <title>Genomic insights and catalytic innovation underlie evolution of tropane alkaloids biosynthesis.</title>
        <authorList>
            <person name="Wang Y.-J."/>
            <person name="Tian T."/>
            <person name="Huang J.-P."/>
            <person name="Huang S.-X."/>
        </authorList>
    </citation>
    <scope>NUCLEOTIDE SEQUENCE [LARGE SCALE GENOMIC DNA]</scope>
    <source>
        <strain evidence="1">KIB-2018</strain>
        <tissue evidence="1">Leaf</tissue>
    </source>
</reference>
<gene>
    <name evidence="1" type="ORF">K2173_009317</name>
</gene>
<name>A0AAV8U3M3_9ROSI</name>
<organism evidence="1 2">
    <name type="scientific">Erythroxylum novogranatense</name>
    <dbReference type="NCBI Taxonomy" id="1862640"/>
    <lineage>
        <taxon>Eukaryota</taxon>
        <taxon>Viridiplantae</taxon>
        <taxon>Streptophyta</taxon>
        <taxon>Embryophyta</taxon>
        <taxon>Tracheophyta</taxon>
        <taxon>Spermatophyta</taxon>
        <taxon>Magnoliopsida</taxon>
        <taxon>eudicotyledons</taxon>
        <taxon>Gunneridae</taxon>
        <taxon>Pentapetalae</taxon>
        <taxon>rosids</taxon>
        <taxon>fabids</taxon>
        <taxon>Malpighiales</taxon>
        <taxon>Erythroxylaceae</taxon>
        <taxon>Erythroxylum</taxon>
    </lineage>
</organism>
<accession>A0AAV8U3M3</accession>
<proteinExistence type="predicted"/>
<evidence type="ECO:0000313" key="2">
    <source>
        <dbReference type="Proteomes" id="UP001159364"/>
    </source>
</evidence>
<sequence length="100" mass="11026">MLLFCNPLRSYNQSSFDAIGDSQCTSDVSQGCMLRSSRCLLHRHCYSIDQGDVGENLCTSHGMKSILTPCAFLVIPKRPLSLSTISLKLEMFMALLLAHG</sequence>
<protein>
    <submittedName>
        <fullName evidence="1">Uncharacterized protein</fullName>
    </submittedName>
</protein>
<dbReference type="EMBL" id="JAIWQS010000001">
    <property type="protein sequence ID" value="KAJ8773886.1"/>
    <property type="molecule type" value="Genomic_DNA"/>
</dbReference>
<dbReference type="Proteomes" id="UP001159364">
    <property type="component" value="Linkage Group LG01"/>
</dbReference>
<dbReference type="AlphaFoldDB" id="A0AAV8U3M3"/>
<comment type="caution">
    <text evidence="1">The sequence shown here is derived from an EMBL/GenBank/DDBJ whole genome shotgun (WGS) entry which is preliminary data.</text>
</comment>
<keyword evidence="2" id="KW-1185">Reference proteome</keyword>
<evidence type="ECO:0000313" key="1">
    <source>
        <dbReference type="EMBL" id="KAJ8773886.1"/>
    </source>
</evidence>